<dbReference type="Pfam" id="PF23247">
    <property type="entry name" value="LRR_RPS2"/>
    <property type="match status" value="1"/>
</dbReference>
<dbReference type="Pfam" id="PF13855">
    <property type="entry name" value="LRR_8"/>
    <property type="match status" value="1"/>
</dbReference>
<dbReference type="SMART" id="SM00360">
    <property type="entry name" value="RRM"/>
    <property type="match status" value="1"/>
</dbReference>
<dbReference type="EMBL" id="OIVN01000827">
    <property type="protein sequence ID" value="SPC86130.1"/>
    <property type="molecule type" value="Genomic_DNA"/>
</dbReference>
<feature type="domain" description="RRM" evidence="5">
    <location>
        <begin position="21"/>
        <end position="94"/>
    </location>
</feature>
<accession>A0A2N9FGH1</accession>
<protein>
    <recommendedName>
        <fullName evidence="5">RRM domain-containing protein</fullName>
    </recommendedName>
</protein>
<reference evidence="6" key="1">
    <citation type="submission" date="2018-02" db="EMBL/GenBank/DDBJ databases">
        <authorList>
            <person name="Cohen D.B."/>
            <person name="Kent A.D."/>
        </authorList>
    </citation>
    <scope>NUCLEOTIDE SEQUENCE</scope>
</reference>
<dbReference type="InterPro" id="IPR032675">
    <property type="entry name" value="LRR_dom_sf"/>
</dbReference>
<evidence type="ECO:0000256" key="2">
    <source>
        <dbReference type="ARBA" id="ARBA00022884"/>
    </source>
</evidence>
<dbReference type="GO" id="GO:0003723">
    <property type="term" value="F:RNA binding"/>
    <property type="evidence" value="ECO:0007669"/>
    <property type="project" value="UniProtKB-UniRule"/>
</dbReference>
<dbReference type="Pfam" id="PF00076">
    <property type="entry name" value="RRM_1"/>
    <property type="match status" value="1"/>
</dbReference>
<dbReference type="Gene3D" id="3.80.10.10">
    <property type="entry name" value="Ribonuclease Inhibitor"/>
    <property type="match status" value="2"/>
</dbReference>
<proteinExistence type="predicted"/>
<gene>
    <name evidence="6" type="ORF">FSB_LOCUS14012</name>
</gene>
<organism evidence="6">
    <name type="scientific">Fagus sylvatica</name>
    <name type="common">Beechnut</name>
    <dbReference type="NCBI Taxonomy" id="28930"/>
    <lineage>
        <taxon>Eukaryota</taxon>
        <taxon>Viridiplantae</taxon>
        <taxon>Streptophyta</taxon>
        <taxon>Embryophyta</taxon>
        <taxon>Tracheophyta</taxon>
        <taxon>Spermatophyta</taxon>
        <taxon>Magnoliopsida</taxon>
        <taxon>eudicotyledons</taxon>
        <taxon>Gunneridae</taxon>
        <taxon>Pentapetalae</taxon>
        <taxon>rosids</taxon>
        <taxon>fabids</taxon>
        <taxon>Fagales</taxon>
        <taxon>Fagaceae</taxon>
        <taxon>Fagus</taxon>
    </lineage>
</organism>
<dbReference type="InterPro" id="IPR012677">
    <property type="entry name" value="Nucleotide-bd_a/b_plait_sf"/>
</dbReference>
<dbReference type="InterPro" id="IPR035979">
    <property type="entry name" value="RBD_domain_sf"/>
</dbReference>
<evidence type="ECO:0000256" key="3">
    <source>
        <dbReference type="ARBA" id="ARBA00023254"/>
    </source>
</evidence>
<dbReference type="PANTHER" id="PTHR23189">
    <property type="entry name" value="RNA RECOGNITION MOTIF-CONTAINING"/>
    <property type="match status" value="1"/>
</dbReference>
<dbReference type="Pfam" id="PF23598">
    <property type="entry name" value="LRR_14"/>
    <property type="match status" value="1"/>
</dbReference>
<dbReference type="InterPro" id="IPR057135">
    <property type="entry name" value="At4g27190-like_LRR"/>
</dbReference>
<dbReference type="PROSITE" id="PS50102">
    <property type="entry name" value="RRM"/>
    <property type="match status" value="1"/>
</dbReference>
<sequence>MHHSHSTLFQDNPSEKDINQGTLVVFNLDPSVSNDDLRQIFGAYGEVKEIRETPHKRHHKFIEFYDVRAAEAALRALNRSDIAGKRIKLEPSRPGGARRKVIFESKASPTLSSLLSPSQLPGAACYYILMTSSSWPQFGSPGDHNPLHAFSKSPGQGSLSPIGSNNLTGLASILPHHVSSSPKIAPIGKDTGRVNHVNQIFPNTGSTQGAAYPHSRSLEQKFSTSPGPLSSFGESNLNSSGIGTLSGPQFLWGSPGPYPERANSSAWQTPSVGYPFASSGQGQGFPYANQQALDRDLAGLLKPIITLRPPRVVFDDATVKRTSHSSERTKFEIEEIGDEASQMNPEGIQESLTDEDWTGPLERLFAEEGSKEKLTLEPQAVVFDVEAVKMTSNSSEQTKFEIEEIGNEASQTRQPEGIQDNKLSVLPENPRCPELSALFIQRNYKLRTIPPSFFDHMPALQILNLSRTGIKSLPDSVISLVSLKRLFLNDCHRFMMLSPNIGELKQLEVLDLDKTQIMDLPKEIKKLTNLTCLEVSFCGTYVQSNVVVIPCGVISALSQLEELNIDVDPDDERWDACVEAIVNEVCTLKRLETLKFYFPRLELLRKIQMNIPSLFNFRFIVGRHVKRLMSRVPPDVEIELERWERCLKYINGVGVPREIQKVLQHATAFFLDRHASIKKISDFGNRNMEDLKCLVIGEFYGAFGRGQYRGIHYCLLKSLTLVTCPQLTTIFTQGLLANLCNLEELKVEDCPSINNLVSFEISAEHKASDFLPNLKKISLHYMPGLVSISGGLHIAPKLEWLSFYNCPNLKNPLIDEVSTQDLKKIKGERSWWEALEWSNGCPDYLDEIFVQIDILDC</sequence>
<name>A0A2N9FGH1_FAGSY</name>
<dbReference type="InterPro" id="IPR001611">
    <property type="entry name" value="Leu-rich_rpt"/>
</dbReference>
<keyword evidence="2 4" id="KW-0694">RNA-binding</keyword>
<keyword evidence="3" id="KW-0469">Meiosis</keyword>
<dbReference type="CDD" id="cd12529">
    <property type="entry name" value="RRM2_MEI2_like"/>
    <property type="match status" value="1"/>
</dbReference>
<dbReference type="AlphaFoldDB" id="A0A2N9FGH1"/>
<dbReference type="FunFam" id="3.30.70.330:FF:000101">
    <property type="entry name" value="Protein MEI2-like 1"/>
    <property type="match status" value="1"/>
</dbReference>
<dbReference type="GO" id="GO:0051321">
    <property type="term" value="P:meiotic cell cycle"/>
    <property type="evidence" value="ECO:0007669"/>
    <property type="project" value="UniProtKB-KW"/>
</dbReference>
<dbReference type="InterPro" id="IPR055414">
    <property type="entry name" value="LRR_R13L4/SHOC2-like"/>
</dbReference>
<evidence type="ECO:0000313" key="6">
    <source>
        <dbReference type="EMBL" id="SPC86130.1"/>
    </source>
</evidence>
<evidence type="ECO:0000259" key="5">
    <source>
        <dbReference type="PROSITE" id="PS50102"/>
    </source>
</evidence>
<dbReference type="SUPFAM" id="SSF52058">
    <property type="entry name" value="L domain-like"/>
    <property type="match status" value="1"/>
</dbReference>
<evidence type="ECO:0000256" key="4">
    <source>
        <dbReference type="PROSITE-ProRule" id="PRU00176"/>
    </source>
</evidence>
<dbReference type="Gene3D" id="3.30.70.330">
    <property type="match status" value="1"/>
</dbReference>
<dbReference type="SUPFAM" id="SSF54928">
    <property type="entry name" value="RNA-binding domain, RBD"/>
    <property type="match status" value="1"/>
</dbReference>
<evidence type="ECO:0000256" key="1">
    <source>
        <dbReference type="ARBA" id="ARBA00022737"/>
    </source>
</evidence>
<keyword evidence="1" id="KW-0677">Repeat</keyword>
<dbReference type="InterPro" id="IPR000504">
    <property type="entry name" value="RRM_dom"/>
</dbReference>